<evidence type="ECO:0000313" key="7">
    <source>
        <dbReference type="EMBL" id="ETE60215.1"/>
    </source>
</evidence>
<sequence length="114" mass="13485">MTWEEARKKCESENSKLATIVDTYTESFIWLQVFKYKEPVWIGLSSKENDARYKWVSNWRLTYTNWAAGEPLHKTACVYLDTDGYWKTGNCSEKYYSVCERYYGVVPTEIPQLP</sequence>
<feature type="non-terminal residue" evidence="7">
    <location>
        <position position="114"/>
    </location>
</feature>
<name>V8NDQ6_OPHHA</name>
<evidence type="ECO:0000256" key="4">
    <source>
        <dbReference type="ARBA" id="ARBA00022837"/>
    </source>
</evidence>
<accession>V8NDQ6</accession>
<evidence type="ECO:0000313" key="8">
    <source>
        <dbReference type="Proteomes" id="UP000018936"/>
    </source>
</evidence>
<keyword evidence="3" id="KW-0964">Secreted</keyword>
<gene>
    <name evidence="7" type="primary">MRC1</name>
    <name evidence="7" type="ORF">L345_14045</name>
</gene>
<organism evidence="7 8">
    <name type="scientific">Ophiophagus hannah</name>
    <name type="common">King cobra</name>
    <name type="synonym">Naja hannah</name>
    <dbReference type="NCBI Taxonomy" id="8665"/>
    <lineage>
        <taxon>Eukaryota</taxon>
        <taxon>Metazoa</taxon>
        <taxon>Chordata</taxon>
        <taxon>Craniata</taxon>
        <taxon>Vertebrata</taxon>
        <taxon>Euteleostomi</taxon>
        <taxon>Lepidosauria</taxon>
        <taxon>Squamata</taxon>
        <taxon>Bifurcata</taxon>
        <taxon>Unidentata</taxon>
        <taxon>Episquamata</taxon>
        <taxon>Toxicofera</taxon>
        <taxon>Serpentes</taxon>
        <taxon>Colubroidea</taxon>
        <taxon>Elapidae</taxon>
        <taxon>Elapinae</taxon>
        <taxon>Ophiophagus</taxon>
    </lineage>
</organism>
<reference evidence="7 8" key="1">
    <citation type="journal article" date="2013" name="Proc. Natl. Acad. Sci. U.S.A.">
        <title>The king cobra genome reveals dynamic gene evolution and adaptation in the snake venom system.</title>
        <authorList>
            <person name="Vonk F.J."/>
            <person name="Casewell N.R."/>
            <person name="Henkel C.V."/>
            <person name="Heimberg A.M."/>
            <person name="Jansen H.J."/>
            <person name="McCleary R.J."/>
            <person name="Kerkkamp H.M."/>
            <person name="Vos R.A."/>
            <person name="Guerreiro I."/>
            <person name="Calvete J.J."/>
            <person name="Wuster W."/>
            <person name="Woods A.E."/>
            <person name="Logan J.M."/>
            <person name="Harrison R.A."/>
            <person name="Castoe T.A."/>
            <person name="de Koning A.P."/>
            <person name="Pollock D.D."/>
            <person name="Yandell M."/>
            <person name="Calderon D."/>
            <person name="Renjifo C."/>
            <person name="Currier R.B."/>
            <person name="Salgado D."/>
            <person name="Pla D."/>
            <person name="Sanz L."/>
            <person name="Hyder A.S."/>
            <person name="Ribeiro J.M."/>
            <person name="Arntzen J.W."/>
            <person name="van den Thillart G.E."/>
            <person name="Boetzer M."/>
            <person name="Pirovano W."/>
            <person name="Dirks R.P."/>
            <person name="Spaink H.P."/>
            <person name="Duboule D."/>
            <person name="McGlinn E."/>
            <person name="Kini R.M."/>
            <person name="Richardson M.K."/>
        </authorList>
    </citation>
    <scope>NUCLEOTIDE SEQUENCE</scope>
    <source>
        <tissue evidence="7">Blood</tissue>
    </source>
</reference>
<comment type="similarity">
    <text evidence="2">Belongs to the true venom lectin family.</text>
</comment>
<dbReference type="InterPro" id="IPR016186">
    <property type="entry name" value="C-type_lectin-like/link_sf"/>
</dbReference>
<dbReference type="Gene3D" id="3.10.100.10">
    <property type="entry name" value="Mannose-Binding Protein A, subunit A"/>
    <property type="match status" value="1"/>
</dbReference>
<dbReference type="AlphaFoldDB" id="V8NDQ6"/>
<protein>
    <submittedName>
        <fullName evidence="7">Macrophage mannose receptor 1</fullName>
    </submittedName>
</protein>
<evidence type="ECO:0000256" key="2">
    <source>
        <dbReference type="ARBA" id="ARBA00006250"/>
    </source>
</evidence>
<keyword evidence="5" id="KW-1015">Disulfide bond</keyword>
<dbReference type="EMBL" id="AZIM01004859">
    <property type="protein sequence ID" value="ETE60215.1"/>
    <property type="molecule type" value="Genomic_DNA"/>
</dbReference>
<dbReference type="InterPro" id="IPR016187">
    <property type="entry name" value="CTDL_fold"/>
</dbReference>
<comment type="subcellular location">
    <subcellularLocation>
        <location evidence="1">Secreted</location>
    </subcellularLocation>
</comment>
<evidence type="ECO:0000256" key="5">
    <source>
        <dbReference type="ARBA" id="ARBA00023157"/>
    </source>
</evidence>
<dbReference type="Pfam" id="PF00059">
    <property type="entry name" value="Lectin_C"/>
    <property type="match status" value="1"/>
</dbReference>
<proteinExistence type="inferred from homology"/>
<comment type="caution">
    <text evidence="7">The sequence shown here is derived from an EMBL/GenBank/DDBJ whole genome shotgun (WGS) entry which is preliminary data.</text>
</comment>
<evidence type="ECO:0000256" key="3">
    <source>
        <dbReference type="ARBA" id="ARBA00022525"/>
    </source>
</evidence>
<feature type="non-terminal residue" evidence="7">
    <location>
        <position position="1"/>
    </location>
</feature>
<dbReference type="Proteomes" id="UP000018936">
    <property type="component" value="Unassembled WGS sequence"/>
</dbReference>
<dbReference type="PROSITE" id="PS50041">
    <property type="entry name" value="C_TYPE_LECTIN_2"/>
    <property type="match status" value="1"/>
</dbReference>
<dbReference type="PANTHER" id="PTHR22803">
    <property type="entry name" value="MANNOSE, PHOSPHOLIPASE, LECTIN RECEPTOR RELATED"/>
    <property type="match status" value="1"/>
</dbReference>
<dbReference type="GO" id="GO:0005576">
    <property type="term" value="C:extracellular region"/>
    <property type="evidence" value="ECO:0007669"/>
    <property type="project" value="UniProtKB-SubCell"/>
</dbReference>
<feature type="domain" description="C-type lectin" evidence="6">
    <location>
        <begin position="1"/>
        <end position="100"/>
    </location>
</feature>
<dbReference type="SUPFAM" id="SSF56436">
    <property type="entry name" value="C-type lectin-like"/>
    <property type="match status" value="1"/>
</dbReference>
<dbReference type="OrthoDB" id="6356110at2759"/>
<dbReference type="InterPro" id="IPR001304">
    <property type="entry name" value="C-type_lectin-like"/>
</dbReference>
<evidence type="ECO:0000256" key="1">
    <source>
        <dbReference type="ARBA" id="ARBA00004613"/>
    </source>
</evidence>
<keyword evidence="8" id="KW-1185">Reference proteome</keyword>
<dbReference type="InterPro" id="IPR050111">
    <property type="entry name" value="C-type_lectin/snaclec_domain"/>
</dbReference>
<keyword evidence="4" id="KW-0106">Calcium</keyword>
<dbReference type="CDD" id="cd00037">
    <property type="entry name" value="CLECT"/>
    <property type="match status" value="1"/>
</dbReference>
<keyword evidence="7" id="KW-0675">Receptor</keyword>
<evidence type="ECO:0000259" key="6">
    <source>
        <dbReference type="PROSITE" id="PS50041"/>
    </source>
</evidence>
<dbReference type="SMART" id="SM00034">
    <property type="entry name" value="CLECT"/>
    <property type="match status" value="1"/>
</dbReference>